<feature type="non-terminal residue" evidence="1">
    <location>
        <position position="1"/>
    </location>
</feature>
<accession>A0A7L1GPR4</accession>
<dbReference type="GO" id="GO:0004045">
    <property type="term" value="F:peptidyl-tRNA hydrolase activity"/>
    <property type="evidence" value="ECO:0007669"/>
    <property type="project" value="InterPro"/>
</dbReference>
<dbReference type="Proteomes" id="UP000557230">
    <property type="component" value="Unassembled WGS sequence"/>
</dbReference>
<dbReference type="EMBL" id="VXBD01010323">
    <property type="protein sequence ID" value="NXN15196.1"/>
    <property type="molecule type" value="Genomic_DNA"/>
</dbReference>
<sequence>RVDRPCCDDVALAAAHGLELVLLKPQSLMSLSSLSVTSANEQLIYRLHPEDIYLVHNDLDKALGKVAFKVGGSTR</sequence>
<name>A0A7L1GPR4_9PICI</name>
<proteinExistence type="predicted"/>
<comment type="caution">
    <text evidence="1">The sequence shown here is derived from an EMBL/GenBank/DDBJ whole genome shotgun (WGS) entry which is preliminary data.</text>
</comment>
<dbReference type="InterPro" id="IPR036416">
    <property type="entry name" value="Pept_tRNA_hydro_sf"/>
</dbReference>
<dbReference type="Pfam" id="PF01195">
    <property type="entry name" value="Pept_tRNA_hydro"/>
    <property type="match status" value="1"/>
</dbReference>
<reference evidence="1 2" key="1">
    <citation type="submission" date="2019-09" db="EMBL/GenBank/DDBJ databases">
        <title>Bird 10,000 Genomes (B10K) Project - Family phase.</title>
        <authorList>
            <person name="Zhang G."/>
        </authorList>
    </citation>
    <scope>NUCLEOTIDE SEQUENCE [LARGE SCALE GENOMIC DNA]</scope>
    <source>
        <strain evidence="1">B10K-DU-001-78</strain>
        <tissue evidence="1">Muscle</tissue>
    </source>
</reference>
<protein>
    <submittedName>
        <fullName evidence="1">PTH hydrolase</fullName>
    </submittedName>
</protein>
<dbReference type="Gene3D" id="3.40.50.1470">
    <property type="entry name" value="Peptidyl-tRNA hydrolase"/>
    <property type="match status" value="1"/>
</dbReference>
<organism evidence="1 2">
    <name type="scientific">Indicator maculatus</name>
    <name type="common">spotted honeyguide</name>
    <dbReference type="NCBI Taxonomy" id="545262"/>
    <lineage>
        <taxon>Eukaryota</taxon>
        <taxon>Metazoa</taxon>
        <taxon>Chordata</taxon>
        <taxon>Craniata</taxon>
        <taxon>Vertebrata</taxon>
        <taxon>Euteleostomi</taxon>
        <taxon>Archelosauria</taxon>
        <taxon>Archosauria</taxon>
        <taxon>Dinosauria</taxon>
        <taxon>Saurischia</taxon>
        <taxon>Theropoda</taxon>
        <taxon>Coelurosauria</taxon>
        <taxon>Aves</taxon>
        <taxon>Neognathae</taxon>
        <taxon>Neoaves</taxon>
        <taxon>Telluraves</taxon>
        <taxon>Coraciimorphae</taxon>
        <taxon>Piciformes</taxon>
        <taxon>Indicatoridae</taxon>
        <taxon>Indicator</taxon>
    </lineage>
</organism>
<dbReference type="SUPFAM" id="SSF53178">
    <property type="entry name" value="Peptidyl-tRNA hydrolase-like"/>
    <property type="match status" value="1"/>
</dbReference>
<keyword evidence="1" id="KW-0378">Hydrolase</keyword>
<gene>
    <name evidence="1" type="primary">Ptrh1</name>
    <name evidence="1" type="ORF">INDMAC_R04605</name>
</gene>
<dbReference type="AlphaFoldDB" id="A0A7L1GPR4"/>
<keyword evidence="2" id="KW-1185">Reference proteome</keyword>
<evidence type="ECO:0000313" key="2">
    <source>
        <dbReference type="Proteomes" id="UP000557230"/>
    </source>
</evidence>
<evidence type="ECO:0000313" key="1">
    <source>
        <dbReference type="EMBL" id="NXN15196.1"/>
    </source>
</evidence>
<feature type="non-terminal residue" evidence="1">
    <location>
        <position position="75"/>
    </location>
</feature>
<dbReference type="OrthoDB" id="1711136at2759"/>
<dbReference type="InterPro" id="IPR001328">
    <property type="entry name" value="Pept_tRNA_hydro"/>
</dbReference>